<feature type="transmembrane region" description="Helical" evidence="1">
    <location>
        <begin position="114"/>
        <end position="136"/>
    </location>
</feature>
<organism evidence="2">
    <name type="scientific">Pyrodinium bahamense</name>
    <dbReference type="NCBI Taxonomy" id="73915"/>
    <lineage>
        <taxon>Eukaryota</taxon>
        <taxon>Sar</taxon>
        <taxon>Alveolata</taxon>
        <taxon>Dinophyceae</taxon>
        <taxon>Gonyaulacales</taxon>
        <taxon>Pyrocystaceae</taxon>
        <taxon>Pyrodinium</taxon>
    </lineage>
</organism>
<dbReference type="EMBL" id="HBEG01007560">
    <property type="protein sequence ID" value="CAD8348727.1"/>
    <property type="molecule type" value="Transcribed_RNA"/>
</dbReference>
<keyword evidence="1" id="KW-0472">Membrane</keyword>
<sequence length="296" mass="32138">MGERHSYGTSCGCISRRLFILCFSCLLSVLCIIQFVEWVAASHLFDTFIGIAWKPAHEHCIGSHCYEVFSCFGLKDATQHVREPLASVTGLVFLPLGAHAAHHGLGGQMRLLSAYLAVSAVVHVGLVFSDVIYFSACSAYPVNSVHQTLLSEVLPPSPVGPAVVHALREMPYYPAAEVGRLTAGFPVLAWYLAWAGLYAALLAYAAHEARLLGDLLERGPLGLGVHYGLGRWDEVIDHDAVRRHKEREVRSRFFDDAQLPAAAAPADIEAPSLGHRAQTAWRGYGAVLDGLSTPPE</sequence>
<protein>
    <submittedName>
        <fullName evidence="2">Uncharacterized protein</fullName>
    </submittedName>
</protein>
<feature type="transmembrane region" description="Helical" evidence="1">
    <location>
        <begin position="84"/>
        <end position="102"/>
    </location>
</feature>
<accession>A0A7S0A0E8</accession>
<proteinExistence type="predicted"/>
<gene>
    <name evidence="2" type="ORF">PBAH0796_LOCUS4466</name>
</gene>
<feature type="transmembrane region" description="Helical" evidence="1">
    <location>
        <begin position="188"/>
        <end position="206"/>
    </location>
</feature>
<reference evidence="2" key="1">
    <citation type="submission" date="2021-01" db="EMBL/GenBank/DDBJ databases">
        <authorList>
            <person name="Corre E."/>
            <person name="Pelletier E."/>
            <person name="Niang G."/>
            <person name="Scheremetjew M."/>
            <person name="Finn R."/>
            <person name="Kale V."/>
            <person name="Holt S."/>
            <person name="Cochrane G."/>
            <person name="Meng A."/>
            <person name="Brown T."/>
            <person name="Cohen L."/>
        </authorList>
    </citation>
    <scope>NUCLEOTIDE SEQUENCE</scope>
    <source>
        <strain evidence="2">Pbaha01</strain>
    </source>
</reference>
<feature type="transmembrane region" description="Helical" evidence="1">
    <location>
        <begin position="18"/>
        <end position="36"/>
    </location>
</feature>
<evidence type="ECO:0000313" key="2">
    <source>
        <dbReference type="EMBL" id="CAD8348727.1"/>
    </source>
</evidence>
<name>A0A7S0A0E8_9DINO</name>
<keyword evidence="1" id="KW-0812">Transmembrane</keyword>
<dbReference type="AlphaFoldDB" id="A0A7S0A0E8"/>
<evidence type="ECO:0000256" key="1">
    <source>
        <dbReference type="SAM" id="Phobius"/>
    </source>
</evidence>
<keyword evidence="1" id="KW-1133">Transmembrane helix</keyword>